<organism evidence="10 11">
    <name type="scientific">Maudiozyma humilis</name>
    <name type="common">Sour dough yeast</name>
    <name type="synonym">Kazachstania humilis</name>
    <dbReference type="NCBI Taxonomy" id="51915"/>
    <lineage>
        <taxon>Eukaryota</taxon>
        <taxon>Fungi</taxon>
        <taxon>Dikarya</taxon>
        <taxon>Ascomycota</taxon>
        <taxon>Saccharomycotina</taxon>
        <taxon>Saccharomycetes</taxon>
        <taxon>Saccharomycetales</taxon>
        <taxon>Saccharomycetaceae</taxon>
        <taxon>Maudiozyma</taxon>
    </lineage>
</organism>
<evidence type="ECO:0000313" key="11">
    <source>
        <dbReference type="Proteomes" id="UP001377567"/>
    </source>
</evidence>
<feature type="compositionally biased region" description="Low complexity" evidence="8">
    <location>
        <begin position="31"/>
        <end position="41"/>
    </location>
</feature>
<evidence type="ECO:0000256" key="4">
    <source>
        <dbReference type="ARBA" id="ARBA00015339"/>
    </source>
</evidence>
<comment type="function">
    <text evidence="1">Required for efficient biogenesis of the 60S ribosomal subunit.</text>
</comment>
<protein>
    <recommendedName>
        <fullName evidence="4">Ribosome assembly protein 3</fullName>
    </recommendedName>
</protein>
<reference evidence="10 11" key="1">
    <citation type="journal article" date="2023" name="Elife">
        <title>Identification of key yeast species and microbe-microbe interactions impacting larval growth of Drosophila in the wild.</title>
        <authorList>
            <person name="Mure A."/>
            <person name="Sugiura Y."/>
            <person name="Maeda R."/>
            <person name="Honda K."/>
            <person name="Sakurai N."/>
            <person name="Takahashi Y."/>
            <person name="Watada M."/>
            <person name="Katoh T."/>
            <person name="Gotoh A."/>
            <person name="Gotoh Y."/>
            <person name="Taniguchi I."/>
            <person name="Nakamura K."/>
            <person name="Hayashi T."/>
            <person name="Katayama T."/>
            <person name="Uemura T."/>
            <person name="Hattori Y."/>
        </authorList>
    </citation>
    <scope>NUCLEOTIDE SEQUENCE [LARGE SCALE GENOMIC DNA]</scope>
    <source>
        <strain evidence="10 11">KH-74</strain>
    </source>
</reference>
<evidence type="ECO:0000256" key="2">
    <source>
        <dbReference type="ARBA" id="ARBA00004604"/>
    </source>
</evidence>
<dbReference type="EMBL" id="BTGD01000013">
    <property type="protein sequence ID" value="GMM57655.1"/>
    <property type="molecule type" value="Genomic_DNA"/>
</dbReference>
<accession>A0AAV5S1B9</accession>
<evidence type="ECO:0000256" key="1">
    <source>
        <dbReference type="ARBA" id="ARBA00003035"/>
    </source>
</evidence>
<keyword evidence="5" id="KW-0690">Ribosome biogenesis</keyword>
<dbReference type="InterPro" id="IPR028217">
    <property type="entry name" value="Rsa3_C"/>
</dbReference>
<comment type="caution">
    <text evidence="10">The sequence shown here is derived from an EMBL/GenBank/DDBJ whole genome shotgun (WGS) entry which is preliminary data.</text>
</comment>
<feature type="domain" description="Ribosome-assembly protein 3 C-terminal" evidence="9">
    <location>
        <begin position="143"/>
        <end position="188"/>
    </location>
</feature>
<proteinExistence type="inferred from homology"/>
<sequence length="199" mass="21634">MSAADINIKNQKANKKSRRRKKRRTADSSDSESSSSSDNESATVEVNEPAEEVNDSDVELSDSGAVNKSGVQEEVLNDATKDKLSNIHFTTTELTQRGSSSGEKRGNVDLKKVNEAIEVGNKNVKEIAAEQATPSSGKSKTALKNQYLGVMFESYGEDINKLRQAPDFTNKSLVLLANVLKEGSNMFDTDSLEAILDSK</sequence>
<dbReference type="Pfam" id="PF14615">
    <property type="entry name" value="Rsa3"/>
    <property type="match status" value="1"/>
</dbReference>
<keyword evidence="11" id="KW-1185">Reference proteome</keyword>
<evidence type="ECO:0000259" key="9">
    <source>
        <dbReference type="Pfam" id="PF14615"/>
    </source>
</evidence>
<dbReference type="PANTHER" id="PTHR28127:SF1">
    <property type="entry name" value="RIBOSOME ASSEMBLY PROTEIN 3"/>
    <property type="match status" value="1"/>
</dbReference>
<evidence type="ECO:0000313" key="10">
    <source>
        <dbReference type="EMBL" id="GMM57655.1"/>
    </source>
</evidence>
<feature type="compositionally biased region" description="Acidic residues" evidence="8">
    <location>
        <begin position="48"/>
        <end position="60"/>
    </location>
</feature>
<dbReference type="GO" id="GO:0030687">
    <property type="term" value="C:preribosome, large subunit precursor"/>
    <property type="evidence" value="ECO:0007669"/>
    <property type="project" value="TreeGrafter"/>
</dbReference>
<gene>
    <name evidence="10" type="ORF">DAKH74_042710</name>
</gene>
<dbReference type="GO" id="GO:0000027">
    <property type="term" value="P:ribosomal large subunit assembly"/>
    <property type="evidence" value="ECO:0007669"/>
    <property type="project" value="TreeGrafter"/>
</dbReference>
<dbReference type="GO" id="GO:0005730">
    <property type="term" value="C:nucleolus"/>
    <property type="evidence" value="ECO:0007669"/>
    <property type="project" value="UniProtKB-SubCell"/>
</dbReference>
<evidence type="ECO:0000256" key="8">
    <source>
        <dbReference type="SAM" id="MobiDB-lite"/>
    </source>
</evidence>
<feature type="region of interest" description="Disordered" evidence="8">
    <location>
        <begin position="1"/>
        <end position="82"/>
    </location>
</feature>
<evidence type="ECO:0000256" key="3">
    <source>
        <dbReference type="ARBA" id="ARBA00006256"/>
    </source>
</evidence>
<evidence type="ECO:0000256" key="6">
    <source>
        <dbReference type="ARBA" id="ARBA00023242"/>
    </source>
</evidence>
<feature type="compositionally biased region" description="Basic residues" evidence="8">
    <location>
        <begin position="12"/>
        <end position="24"/>
    </location>
</feature>
<evidence type="ECO:0000256" key="5">
    <source>
        <dbReference type="ARBA" id="ARBA00022517"/>
    </source>
</evidence>
<keyword evidence="7" id="KW-0687">Ribonucleoprotein</keyword>
<dbReference type="AlphaFoldDB" id="A0AAV5S1B9"/>
<dbReference type="PANTHER" id="PTHR28127">
    <property type="entry name" value="RIBOSOME ASSEMBLY PROTEIN 3"/>
    <property type="match status" value="1"/>
</dbReference>
<comment type="similarity">
    <text evidence="3">Belongs to the RSA3 family.</text>
</comment>
<evidence type="ECO:0000256" key="7">
    <source>
        <dbReference type="ARBA" id="ARBA00023274"/>
    </source>
</evidence>
<dbReference type="InterPro" id="IPR051898">
    <property type="entry name" value="Ribosome_Assembly_3"/>
</dbReference>
<dbReference type="Proteomes" id="UP001377567">
    <property type="component" value="Unassembled WGS sequence"/>
</dbReference>
<comment type="subcellular location">
    <subcellularLocation>
        <location evidence="2">Nucleus</location>
        <location evidence="2">Nucleolus</location>
    </subcellularLocation>
</comment>
<keyword evidence="6" id="KW-0539">Nucleus</keyword>
<name>A0AAV5S1B9_MAUHU</name>